<dbReference type="Proteomes" id="UP000268070">
    <property type="component" value="Chromosome"/>
</dbReference>
<comment type="pathway">
    <text evidence="3 9">Carbohydrate metabolism; galactose metabolism.</text>
</comment>
<dbReference type="AlphaFoldDB" id="A0A3G2HYS6"/>
<comment type="catalytic activity">
    <reaction evidence="1 9">
        <text>UDP-alpha-D-glucose = UDP-alpha-D-galactose</text>
        <dbReference type="Rhea" id="RHEA:22168"/>
        <dbReference type="ChEBI" id="CHEBI:58885"/>
        <dbReference type="ChEBI" id="CHEBI:66914"/>
        <dbReference type="EC" id="5.1.3.2"/>
    </reaction>
</comment>
<keyword evidence="7 9" id="KW-0520">NAD</keyword>
<dbReference type="PANTHER" id="PTHR43725">
    <property type="entry name" value="UDP-GLUCOSE 4-EPIMERASE"/>
    <property type="match status" value="1"/>
</dbReference>
<keyword evidence="9" id="KW-0119">Carbohydrate metabolism</keyword>
<dbReference type="NCBIfam" id="TIGR01179">
    <property type="entry name" value="galE"/>
    <property type="match status" value="1"/>
</dbReference>
<dbReference type="RefSeq" id="WP_108728472.1">
    <property type="nucleotide sequence ID" value="NZ_CP022390.1"/>
</dbReference>
<comment type="subunit">
    <text evidence="9">Homodimer.</text>
</comment>
<dbReference type="Pfam" id="PF16363">
    <property type="entry name" value="GDP_Man_Dehyd"/>
    <property type="match status" value="1"/>
</dbReference>
<evidence type="ECO:0000259" key="10">
    <source>
        <dbReference type="Pfam" id="PF16363"/>
    </source>
</evidence>
<evidence type="ECO:0000256" key="3">
    <source>
        <dbReference type="ARBA" id="ARBA00004947"/>
    </source>
</evidence>
<dbReference type="UniPathway" id="UPA00214"/>
<dbReference type="Gene3D" id="3.90.25.10">
    <property type="entry name" value="UDP-galactose 4-epimerase, domain 1"/>
    <property type="match status" value="1"/>
</dbReference>
<evidence type="ECO:0000256" key="8">
    <source>
        <dbReference type="ARBA" id="ARBA00023235"/>
    </source>
</evidence>
<evidence type="ECO:0000256" key="4">
    <source>
        <dbReference type="ARBA" id="ARBA00007637"/>
    </source>
</evidence>
<protein>
    <recommendedName>
        <fullName evidence="6 9">UDP-glucose 4-epimerase</fullName>
        <ecNumber evidence="5 9">5.1.3.2</ecNumber>
    </recommendedName>
</protein>
<organism evidence="11 12">
    <name type="scientific">Alcaligenes aquatilis</name>
    <dbReference type="NCBI Taxonomy" id="323284"/>
    <lineage>
        <taxon>Bacteria</taxon>
        <taxon>Pseudomonadati</taxon>
        <taxon>Pseudomonadota</taxon>
        <taxon>Betaproteobacteria</taxon>
        <taxon>Burkholderiales</taxon>
        <taxon>Alcaligenaceae</taxon>
        <taxon>Alcaligenes</taxon>
    </lineage>
</organism>
<dbReference type="GO" id="GO:0006012">
    <property type="term" value="P:galactose metabolic process"/>
    <property type="evidence" value="ECO:0007669"/>
    <property type="project" value="UniProtKB-UniPathway"/>
</dbReference>
<dbReference type="PANTHER" id="PTHR43725:SF47">
    <property type="entry name" value="UDP-GLUCOSE 4-EPIMERASE"/>
    <property type="match status" value="1"/>
</dbReference>
<dbReference type="InterPro" id="IPR036291">
    <property type="entry name" value="NAD(P)-bd_dom_sf"/>
</dbReference>
<evidence type="ECO:0000256" key="6">
    <source>
        <dbReference type="ARBA" id="ARBA00018569"/>
    </source>
</evidence>
<reference evidence="11 12" key="1">
    <citation type="submission" date="2018-09" db="EMBL/GenBank/DDBJ databases">
        <title>Complete genome sequence of the hydrocarbonoclastic bacterium Alcaligenes aquatilis QD168, isolated from a crude-oil polluted marine sediment of Central Chile.</title>
        <authorList>
            <person name="Duran R.E."/>
            <person name="Barra B."/>
            <person name="Salva-Serra F."/>
            <person name="Mendez V."/>
            <person name="Moore E.R.B."/>
            <person name="Seeger M."/>
        </authorList>
    </citation>
    <scope>NUCLEOTIDE SEQUENCE [LARGE SCALE GENOMIC DNA]</scope>
    <source>
        <strain evidence="11 12">QD168</strain>
    </source>
</reference>
<accession>A0A3G2HYS6</accession>
<evidence type="ECO:0000256" key="9">
    <source>
        <dbReference type="RuleBase" id="RU366046"/>
    </source>
</evidence>
<comment type="cofactor">
    <cofactor evidence="2 9">
        <name>NAD(+)</name>
        <dbReference type="ChEBI" id="CHEBI:57540"/>
    </cofactor>
</comment>
<dbReference type="SUPFAM" id="SSF51735">
    <property type="entry name" value="NAD(P)-binding Rossmann-fold domains"/>
    <property type="match status" value="1"/>
</dbReference>
<dbReference type="InterPro" id="IPR016040">
    <property type="entry name" value="NAD(P)-bd_dom"/>
</dbReference>
<evidence type="ECO:0000256" key="2">
    <source>
        <dbReference type="ARBA" id="ARBA00001911"/>
    </source>
</evidence>
<dbReference type="KEGG" id="aaqu:D3M96_17635"/>
<comment type="similarity">
    <text evidence="4 9">Belongs to the NAD(P)-dependent epimerase/dehydratase family.</text>
</comment>
<dbReference type="CDD" id="cd05247">
    <property type="entry name" value="UDP_G4E_1_SDR_e"/>
    <property type="match status" value="1"/>
</dbReference>
<evidence type="ECO:0000256" key="7">
    <source>
        <dbReference type="ARBA" id="ARBA00023027"/>
    </source>
</evidence>
<evidence type="ECO:0000313" key="11">
    <source>
        <dbReference type="EMBL" id="AYN22203.1"/>
    </source>
</evidence>
<dbReference type="NCBIfam" id="NF007956">
    <property type="entry name" value="PRK10675.1"/>
    <property type="match status" value="1"/>
</dbReference>
<dbReference type="GO" id="GO:0005829">
    <property type="term" value="C:cytosol"/>
    <property type="evidence" value="ECO:0007669"/>
    <property type="project" value="TreeGrafter"/>
</dbReference>
<gene>
    <name evidence="11" type="primary">galE</name>
    <name evidence="11" type="ORF">D3M96_17635</name>
</gene>
<feature type="domain" description="NAD(P)-binding" evidence="10">
    <location>
        <begin position="6"/>
        <end position="326"/>
    </location>
</feature>
<proteinExistence type="inferred from homology"/>
<evidence type="ECO:0000313" key="12">
    <source>
        <dbReference type="Proteomes" id="UP000268070"/>
    </source>
</evidence>
<dbReference type="GO" id="GO:0003978">
    <property type="term" value="F:UDP-glucose 4-epimerase activity"/>
    <property type="evidence" value="ECO:0007669"/>
    <property type="project" value="UniProtKB-UniRule"/>
</dbReference>
<dbReference type="OrthoDB" id="9803010at2"/>
<evidence type="ECO:0000256" key="1">
    <source>
        <dbReference type="ARBA" id="ARBA00000083"/>
    </source>
</evidence>
<sequence length="335" mass="36486">MVKTILVTGGTGFIGSHTCVELIAHGYQVLILDNLSNSQKSVLDAIEKITGTQAGFIEGDIRDRTLLDTIFQQHKIAAVIHFAGLKAVGESVAQPLKYYDNNITGTLTLLQAMQQAHVRNLVFSSSATVYGDPQQLPIPETHPLSATNTYGHTKLVLEQAMGNLYQSEAGWRIGLLRYFNPVGAHESGLIGEAPQGIPNNLMPYIAQVATGQREQVQVFGHDYDTADGTGVRDYIHVTDLAKGHVAALEYLEAKDSELLTVNLGTGQGYSVLEMIAAFARSCGRSIPYSLVPRRPGDIAACWADTQKARETLGWEAKKGIQEMCDDAWRWQSGQS</sequence>
<dbReference type="InterPro" id="IPR005886">
    <property type="entry name" value="UDP_G4E"/>
</dbReference>
<name>A0A3G2HYS6_9BURK</name>
<dbReference type="Gene3D" id="3.40.50.720">
    <property type="entry name" value="NAD(P)-binding Rossmann-like Domain"/>
    <property type="match status" value="1"/>
</dbReference>
<evidence type="ECO:0000256" key="5">
    <source>
        <dbReference type="ARBA" id="ARBA00013189"/>
    </source>
</evidence>
<dbReference type="EMBL" id="CP032153">
    <property type="protein sequence ID" value="AYN22203.1"/>
    <property type="molecule type" value="Genomic_DNA"/>
</dbReference>
<keyword evidence="8 9" id="KW-0413">Isomerase</keyword>
<dbReference type="EC" id="5.1.3.2" evidence="5 9"/>